<evidence type="ECO:0000313" key="3">
    <source>
        <dbReference type="Proteomes" id="UP000015441"/>
    </source>
</evidence>
<accession>N1JH57</accession>
<comment type="caution">
    <text evidence="2">The sequence shown here is derived from an EMBL/GenBank/DDBJ whole genome shotgun (WGS) entry which is preliminary data.</text>
</comment>
<reference evidence="2 3" key="1">
    <citation type="journal article" date="2010" name="Science">
        <title>Genome expansion and gene loss in powdery mildew fungi reveal tradeoffs in extreme parasitism.</title>
        <authorList>
            <person name="Spanu P.D."/>
            <person name="Abbott J.C."/>
            <person name="Amselem J."/>
            <person name="Burgis T.A."/>
            <person name="Soanes D.M."/>
            <person name="Stueber K."/>
            <person name="Ver Loren van Themaat E."/>
            <person name="Brown J.K.M."/>
            <person name="Butcher S.A."/>
            <person name="Gurr S.J."/>
            <person name="Lebrun M.-H."/>
            <person name="Ridout C.J."/>
            <person name="Schulze-Lefert P."/>
            <person name="Talbot N.J."/>
            <person name="Ahmadinejad N."/>
            <person name="Ametz C."/>
            <person name="Barton G.R."/>
            <person name="Benjdia M."/>
            <person name="Bidzinski P."/>
            <person name="Bindschedler L.V."/>
            <person name="Both M."/>
            <person name="Brewer M.T."/>
            <person name="Cadle-Davidson L."/>
            <person name="Cadle-Davidson M.M."/>
            <person name="Collemare J."/>
            <person name="Cramer R."/>
            <person name="Frenkel O."/>
            <person name="Godfrey D."/>
            <person name="Harriman J."/>
            <person name="Hoede C."/>
            <person name="King B.C."/>
            <person name="Klages S."/>
            <person name="Kleemann J."/>
            <person name="Knoll D."/>
            <person name="Koti P.S."/>
            <person name="Kreplak J."/>
            <person name="Lopez-Ruiz F.J."/>
            <person name="Lu X."/>
            <person name="Maekawa T."/>
            <person name="Mahanil S."/>
            <person name="Micali C."/>
            <person name="Milgroom M.G."/>
            <person name="Montana G."/>
            <person name="Noir S."/>
            <person name="O'Connell R.J."/>
            <person name="Oberhaensli S."/>
            <person name="Parlange F."/>
            <person name="Pedersen C."/>
            <person name="Quesneville H."/>
            <person name="Reinhardt R."/>
            <person name="Rott M."/>
            <person name="Sacristan S."/>
            <person name="Schmidt S.M."/>
            <person name="Schoen M."/>
            <person name="Skamnioti P."/>
            <person name="Sommer H."/>
            <person name="Stephens A."/>
            <person name="Takahara H."/>
            <person name="Thordal-Christensen H."/>
            <person name="Vigouroux M."/>
            <person name="Wessling R."/>
            <person name="Wicker T."/>
            <person name="Panstruga R."/>
        </authorList>
    </citation>
    <scope>NUCLEOTIDE SEQUENCE [LARGE SCALE GENOMIC DNA]</scope>
    <source>
        <strain evidence="2">DH14</strain>
    </source>
</reference>
<dbReference type="HOGENOM" id="CLU_160813_0_0_1"/>
<protein>
    <submittedName>
        <fullName evidence="2">CSEP0447 putative effector protein</fullName>
    </submittedName>
</protein>
<dbReference type="AlphaFoldDB" id="N1JH57"/>
<evidence type="ECO:0000256" key="1">
    <source>
        <dbReference type="SAM" id="SignalP"/>
    </source>
</evidence>
<organism evidence="2 3">
    <name type="scientific">Blumeria graminis f. sp. hordei (strain DH14)</name>
    <name type="common">Barley powdery mildew</name>
    <name type="synonym">Oidium monilioides f. sp. hordei</name>
    <dbReference type="NCBI Taxonomy" id="546991"/>
    <lineage>
        <taxon>Eukaryota</taxon>
        <taxon>Fungi</taxon>
        <taxon>Dikarya</taxon>
        <taxon>Ascomycota</taxon>
        <taxon>Pezizomycotina</taxon>
        <taxon>Leotiomycetes</taxon>
        <taxon>Erysiphales</taxon>
        <taxon>Erysiphaceae</taxon>
        <taxon>Blumeria</taxon>
        <taxon>Blumeria hordei</taxon>
    </lineage>
</organism>
<dbReference type="InParanoid" id="N1JH57"/>
<sequence>MKIQSVEWLIALFCISRLACADNIFYCGRIGITDEHIKTAFFNSGTSPVDGFPAVMKIPHLPYSSDYTVYPIFLHGENRITMWSGTGVNWGVVLFHVMGTQSCKMNPNYLGRDLISFLTSQNDINNN</sequence>
<name>N1JH57_BLUG1</name>
<dbReference type="OrthoDB" id="10299856at2759"/>
<feature type="signal peptide" evidence="1">
    <location>
        <begin position="1"/>
        <end position="21"/>
    </location>
</feature>
<feature type="chain" id="PRO_5004107798" evidence="1">
    <location>
        <begin position="22"/>
        <end position="127"/>
    </location>
</feature>
<dbReference type="Proteomes" id="UP000015441">
    <property type="component" value="Unassembled WGS sequence"/>
</dbReference>
<dbReference type="EMBL" id="CAUH01006021">
    <property type="protein sequence ID" value="CCU82214.1"/>
    <property type="molecule type" value="Genomic_DNA"/>
</dbReference>
<evidence type="ECO:0000313" key="2">
    <source>
        <dbReference type="EMBL" id="CCU82214.1"/>
    </source>
</evidence>
<gene>
    <name evidence="2" type="ORF">BGHDH14_bghG006021000001001</name>
</gene>
<keyword evidence="1" id="KW-0732">Signal</keyword>
<proteinExistence type="predicted"/>
<keyword evidence="3" id="KW-1185">Reference proteome</keyword>